<dbReference type="SUPFAM" id="SSF46785">
    <property type="entry name" value="Winged helix' DNA-binding domain"/>
    <property type="match status" value="1"/>
</dbReference>
<dbReference type="Gene3D" id="1.10.10.10">
    <property type="entry name" value="Winged helix-like DNA-binding domain superfamily/Winged helix DNA-binding domain"/>
    <property type="match status" value="1"/>
</dbReference>
<dbReference type="KEGG" id="cbak:DA792_03685"/>
<accession>A0A2R4LZE5</accession>
<dbReference type="Pfam" id="PF01047">
    <property type="entry name" value="MarR"/>
    <property type="match status" value="1"/>
</dbReference>
<evidence type="ECO:0000256" key="1">
    <source>
        <dbReference type="ARBA" id="ARBA00023015"/>
    </source>
</evidence>
<name>A0A2R4LZE5_9RHOB</name>
<evidence type="ECO:0000259" key="4">
    <source>
        <dbReference type="PROSITE" id="PS50995"/>
    </source>
</evidence>
<dbReference type="PANTHER" id="PTHR33164:SF95">
    <property type="entry name" value="TRANSCRIPTIONAL REGULATOR"/>
    <property type="match status" value="1"/>
</dbReference>
<dbReference type="RefSeq" id="WP_107718193.1">
    <property type="nucleotide sequence ID" value="NZ_CP028475.1"/>
</dbReference>
<dbReference type="SMART" id="SM00347">
    <property type="entry name" value="HTH_MARR"/>
    <property type="match status" value="1"/>
</dbReference>
<dbReference type="PROSITE" id="PS01117">
    <property type="entry name" value="HTH_MARR_1"/>
    <property type="match status" value="1"/>
</dbReference>
<dbReference type="AlphaFoldDB" id="A0A2R4LZE5"/>
<dbReference type="InterPro" id="IPR036388">
    <property type="entry name" value="WH-like_DNA-bd_sf"/>
</dbReference>
<dbReference type="InterPro" id="IPR023187">
    <property type="entry name" value="Tscrpt_reg_MarR-type_CS"/>
</dbReference>
<dbReference type="PROSITE" id="PS50995">
    <property type="entry name" value="HTH_MARR_2"/>
    <property type="match status" value="1"/>
</dbReference>
<dbReference type="InterPro" id="IPR036390">
    <property type="entry name" value="WH_DNA-bd_sf"/>
</dbReference>
<feature type="domain" description="HTH marR-type" evidence="4">
    <location>
        <begin position="9"/>
        <end position="140"/>
    </location>
</feature>
<evidence type="ECO:0000256" key="3">
    <source>
        <dbReference type="ARBA" id="ARBA00023163"/>
    </source>
</evidence>
<keyword evidence="2" id="KW-0238">DNA-binding</keyword>
<dbReference type="GO" id="GO:0003677">
    <property type="term" value="F:DNA binding"/>
    <property type="evidence" value="ECO:0007669"/>
    <property type="project" value="UniProtKB-KW"/>
</dbReference>
<dbReference type="Proteomes" id="UP000241447">
    <property type="component" value="Chromosome"/>
</dbReference>
<keyword evidence="1" id="KW-0805">Transcription regulation</keyword>
<dbReference type="EMBL" id="CP028475">
    <property type="protein sequence ID" value="AVW90295.1"/>
    <property type="molecule type" value="Genomic_DNA"/>
</dbReference>
<dbReference type="GO" id="GO:0003700">
    <property type="term" value="F:DNA-binding transcription factor activity"/>
    <property type="evidence" value="ECO:0007669"/>
    <property type="project" value="InterPro"/>
</dbReference>
<keyword evidence="3" id="KW-0804">Transcription</keyword>
<gene>
    <name evidence="5" type="ORF">DA792_03685</name>
</gene>
<evidence type="ECO:0000256" key="2">
    <source>
        <dbReference type="ARBA" id="ARBA00023125"/>
    </source>
</evidence>
<proteinExistence type="predicted"/>
<evidence type="ECO:0000313" key="5">
    <source>
        <dbReference type="EMBL" id="AVW90295.1"/>
    </source>
</evidence>
<dbReference type="OrthoDB" id="7349109at2"/>
<organism evidence="5 6">
    <name type="scientific">Celeribacter baekdonensis</name>
    <dbReference type="NCBI Taxonomy" id="875171"/>
    <lineage>
        <taxon>Bacteria</taxon>
        <taxon>Pseudomonadati</taxon>
        <taxon>Pseudomonadota</taxon>
        <taxon>Alphaproteobacteria</taxon>
        <taxon>Rhodobacterales</taxon>
        <taxon>Roseobacteraceae</taxon>
        <taxon>Celeribacter</taxon>
    </lineage>
</organism>
<protein>
    <submittedName>
        <fullName evidence="5">Transcriptional regulator</fullName>
    </submittedName>
</protein>
<dbReference type="InterPro" id="IPR039422">
    <property type="entry name" value="MarR/SlyA-like"/>
</dbReference>
<reference evidence="5 6" key="1">
    <citation type="submission" date="2018-03" db="EMBL/GenBank/DDBJ databases">
        <title>The Complete Genome of Celeribacter baekdonensis strain LH4, a Thiosulfate-Oxidizing Alphaproteobacterium Isolated from Gulf of Mexico Continental Slope Sediments.</title>
        <authorList>
            <person name="Flood B.E."/>
            <person name="Bailey J.V."/>
            <person name="Leprich D."/>
        </authorList>
    </citation>
    <scope>NUCLEOTIDE SEQUENCE [LARGE SCALE GENOMIC DNA]</scope>
    <source>
        <strain evidence="5 6">LH4</strain>
    </source>
</reference>
<dbReference type="PRINTS" id="PR00598">
    <property type="entry name" value="HTHMARR"/>
</dbReference>
<sequence>MKLEIHNMAGHLIRRLNQISMSIFNERMRLTGHALTSVQFAAMNALHANPGLDQASLAGLIAYDRATIGGVVDRLEGKGLVKRIVNERDRRARTITLTPEGEQILQELIPVVKRFQDEILLGLDEGERVEFLRLAAKVADAGNHLSRAPLILDRKP</sequence>
<evidence type="ECO:0000313" key="6">
    <source>
        <dbReference type="Proteomes" id="UP000241447"/>
    </source>
</evidence>
<dbReference type="InterPro" id="IPR000835">
    <property type="entry name" value="HTH_MarR-typ"/>
</dbReference>
<dbReference type="PANTHER" id="PTHR33164">
    <property type="entry name" value="TRANSCRIPTIONAL REGULATOR, MARR FAMILY"/>
    <property type="match status" value="1"/>
</dbReference>
<dbReference type="GO" id="GO:0006950">
    <property type="term" value="P:response to stress"/>
    <property type="evidence" value="ECO:0007669"/>
    <property type="project" value="TreeGrafter"/>
</dbReference>